<keyword evidence="4" id="KW-1185">Reference proteome</keyword>
<feature type="compositionally biased region" description="Polar residues" evidence="1">
    <location>
        <begin position="199"/>
        <end position="208"/>
    </location>
</feature>
<reference evidence="3 4" key="1">
    <citation type="journal article" date="2024" name="Ann. Entomol. Soc. Am.">
        <title>Genomic analyses of the southern and eastern yellowjacket wasps (Hymenoptera: Vespidae) reveal evolutionary signatures of social life.</title>
        <authorList>
            <person name="Catto M.A."/>
            <person name="Caine P.B."/>
            <person name="Orr S.E."/>
            <person name="Hunt B.G."/>
            <person name="Goodisman M.A.D."/>
        </authorList>
    </citation>
    <scope>NUCLEOTIDE SEQUENCE [LARGE SCALE GENOMIC DNA]</scope>
    <source>
        <strain evidence="3">233</strain>
        <tissue evidence="3">Head and thorax</tissue>
    </source>
</reference>
<dbReference type="Proteomes" id="UP001607302">
    <property type="component" value="Unassembled WGS sequence"/>
</dbReference>
<comment type="caution">
    <text evidence="3">The sequence shown here is derived from an EMBL/GenBank/DDBJ whole genome shotgun (WGS) entry which is preliminary data.</text>
</comment>
<keyword evidence="2" id="KW-1133">Transmembrane helix</keyword>
<gene>
    <name evidence="3" type="ORF">V1478_017344</name>
</gene>
<protein>
    <submittedName>
        <fullName evidence="3">Uncharacterized protein</fullName>
    </submittedName>
</protein>
<feature type="transmembrane region" description="Helical" evidence="2">
    <location>
        <begin position="123"/>
        <end position="151"/>
    </location>
</feature>
<evidence type="ECO:0000313" key="4">
    <source>
        <dbReference type="Proteomes" id="UP001607302"/>
    </source>
</evidence>
<proteinExistence type="predicted"/>
<feature type="region of interest" description="Disordered" evidence="1">
    <location>
        <begin position="199"/>
        <end position="231"/>
    </location>
</feature>
<name>A0ABD1ZY94_VESSQ</name>
<accession>A0ABD1ZY94</accession>
<sequence length="271" mass="30688">MDREMVGKDPKGTWCHWLQGRTMPLTVSRRSEHRRSCERAFNVKQNASSTSWTTDKRTDGLSFAYNEPMVALTARGRGTSYKSPGTKKSHCLGGLIRDIDTSTLEVYINYESETREDESLLSVLLLLMLLVVVIVAVVLVLVAVAIVVVMITMVANSDGDGADVRQKRESLIKYHTTYYGMRSEPCRLPFLASKRQGQNSMLKSSNESNPREGLYDLGQANHRQPSRIRREGKGNVYSLRLHNLLSSWLANSYLHHLLHHIHHDTPRIKSP</sequence>
<evidence type="ECO:0000256" key="1">
    <source>
        <dbReference type="SAM" id="MobiDB-lite"/>
    </source>
</evidence>
<evidence type="ECO:0000313" key="3">
    <source>
        <dbReference type="EMBL" id="KAL2713151.1"/>
    </source>
</evidence>
<evidence type="ECO:0000256" key="2">
    <source>
        <dbReference type="SAM" id="Phobius"/>
    </source>
</evidence>
<dbReference type="EMBL" id="JAUDFV010000161">
    <property type="protein sequence ID" value="KAL2713151.1"/>
    <property type="molecule type" value="Genomic_DNA"/>
</dbReference>
<keyword evidence="2" id="KW-0812">Transmembrane</keyword>
<organism evidence="3 4">
    <name type="scientific">Vespula squamosa</name>
    <name type="common">Southern yellow jacket</name>
    <name type="synonym">Wasp</name>
    <dbReference type="NCBI Taxonomy" id="30214"/>
    <lineage>
        <taxon>Eukaryota</taxon>
        <taxon>Metazoa</taxon>
        <taxon>Ecdysozoa</taxon>
        <taxon>Arthropoda</taxon>
        <taxon>Hexapoda</taxon>
        <taxon>Insecta</taxon>
        <taxon>Pterygota</taxon>
        <taxon>Neoptera</taxon>
        <taxon>Endopterygota</taxon>
        <taxon>Hymenoptera</taxon>
        <taxon>Apocrita</taxon>
        <taxon>Aculeata</taxon>
        <taxon>Vespoidea</taxon>
        <taxon>Vespidae</taxon>
        <taxon>Vespinae</taxon>
        <taxon>Vespula</taxon>
    </lineage>
</organism>
<keyword evidence="2" id="KW-0472">Membrane</keyword>
<dbReference type="AlphaFoldDB" id="A0ABD1ZY94"/>